<organism evidence="1 2">
    <name type="scientific">Aquisalimonas asiatica</name>
    <dbReference type="NCBI Taxonomy" id="406100"/>
    <lineage>
        <taxon>Bacteria</taxon>
        <taxon>Pseudomonadati</taxon>
        <taxon>Pseudomonadota</taxon>
        <taxon>Gammaproteobacteria</taxon>
        <taxon>Chromatiales</taxon>
        <taxon>Ectothiorhodospiraceae</taxon>
        <taxon>Aquisalimonas</taxon>
    </lineage>
</organism>
<dbReference type="Proteomes" id="UP000199657">
    <property type="component" value="Unassembled WGS sequence"/>
</dbReference>
<proteinExistence type="predicted"/>
<protein>
    <submittedName>
        <fullName evidence="1">Uncharacterized protein</fullName>
    </submittedName>
</protein>
<gene>
    <name evidence="1" type="ORF">SAMN04488052_11278</name>
</gene>
<dbReference type="RefSeq" id="WP_091646094.1">
    <property type="nucleotide sequence ID" value="NZ_FOEG01000012.1"/>
</dbReference>
<reference evidence="1 2" key="1">
    <citation type="submission" date="2016-10" db="EMBL/GenBank/DDBJ databases">
        <authorList>
            <person name="de Groot N.N."/>
        </authorList>
    </citation>
    <scope>NUCLEOTIDE SEQUENCE [LARGE SCALE GENOMIC DNA]</scope>
    <source>
        <strain evidence="1 2">CGMCC 1.6291</strain>
    </source>
</reference>
<dbReference type="AlphaFoldDB" id="A0A1H8VH70"/>
<name>A0A1H8VH70_9GAMM</name>
<dbReference type="EMBL" id="FOEG01000012">
    <property type="protein sequence ID" value="SEP14802.1"/>
    <property type="molecule type" value="Genomic_DNA"/>
</dbReference>
<evidence type="ECO:0000313" key="2">
    <source>
        <dbReference type="Proteomes" id="UP000199657"/>
    </source>
</evidence>
<keyword evidence="2" id="KW-1185">Reference proteome</keyword>
<sequence length="202" mass="23369">MTEYVQAEIPPRSIEHYFPRRTRRAKALFALNGVGLPPELRRGGWDRRVHPMTTHPTYRLMATLHGNGFDAATCYEPLVQYYIERGRDEAAARAHADRRIDYYMENYGGLCRNLQEQGYRADAADNQVGVAIDREGRFIKVWEGHHRFALAHILDLDRVTTDVRWVHLRWYRRFAGGRRVSSARLQEAVQAAAEQAWQSSSA</sequence>
<dbReference type="OrthoDB" id="5782846at2"/>
<evidence type="ECO:0000313" key="1">
    <source>
        <dbReference type="EMBL" id="SEP14802.1"/>
    </source>
</evidence>
<accession>A0A1H8VH70</accession>
<dbReference type="STRING" id="406100.SAMN04488052_11278"/>